<comment type="similarity">
    <text evidence="1 4">Belongs to the thiolase-like superfamily. Thiolase family.</text>
</comment>
<evidence type="ECO:0000256" key="2">
    <source>
        <dbReference type="ARBA" id="ARBA00022679"/>
    </source>
</evidence>
<dbReference type="InterPro" id="IPR020616">
    <property type="entry name" value="Thiolase_N"/>
</dbReference>
<dbReference type="RefSeq" id="WP_085029828.1">
    <property type="nucleotide sequence ID" value="NZ_CP020772.1"/>
</dbReference>
<dbReference type="GO" id="GO:0010124">
    <property type="term" value="P:phenylacetate catabolic process"/>
    <property type="evidence" value="ECO:0007669"/>
    <property type="project" value="TreeGrafter"/>
</dbReference>
<keyword evidence="3 4" id="KW-0012">Acyltransferase</keyword>
<organism evidence="7 8">
    <name type="scientific">Halobacillus mangrovi</name>
    <dbReference type="NCBI Taxonomy" id="402384"/>
    <lineage>
        <taxon>Bacteria</taxon>
        <taxon>Bacillati</taxon>
        <taxon>Bacillota</taxon>
        <taxon>Bacilli</taxon>
        <taxon>Bacillales</taxon>
        <taxon>Bacillaceae</taxon>
        <taxon>Halobacillus</taxon>
    </lineage>
</organism>
<dbReference type="InterPro" id="IPR020617">
    <property type="entry name" value="Thiolase_C"/>
</dbReference>
<dbReference type="CDD" id="cd00751">
    <property type="entry name" value="thiolase"/>
    <property type="match status" value="1"/>
</dbReference>
<evidence type="ECO:0000259" key="5">
    <source>
        <dbReference type="Pfam" id="PF00108"/>
    </source>
</evidence>
<dbReference type="Gene3D" id="3.40.47.10">
    <property type="match status" value="2"/>
</dbReference>
<gene>
    <name evidence="7" type="ORF">HM131_11125</name>
</gene>
<dbReference type="PIRSF" id="PIRSF000429">
    <property type="entry name" value="Ac-CoA_Ac_transf"/>
    <property type="match status" value="1"/>
</dbReference>
<dbReference type="InterPro" id="IPR020613">
    <property type="entry name" value="Thiolase_CS"/>
</dbReference>
<dbReference type="FunFam" id="3.40.47.10:FF:000010">
    <property type="entry name" value="Acetyl-CoA acetyltransferase (Thiolase)"/>
    <property type="match status" value="1"/>
</dbReference>
<dbReference type="STRING" id="402384.HM131_11125"/>
<dbReference type="GO" id="GO:0006635">
    <property type="term" value="P:fatty acid beta-oxidation"/>
    <property type="evidence" value="ECO:0007669"/>
    <property type="project" value="TreeGrafter"/>
</dbReference>
<evidence type="ECO:0000313" key="7">
    <source>
        <dbReference type="EMBL" id="ARI77359.1"/>
    </source>
</evidence>
<feature type="domain" description="Thiolase N-terminal" evidence="5">
    <location>
        <begin position="5"/>
        <end position="250"/>
    </location>
</feature>
<proteinExistence type="inferred from homology"/>
<keyword evidence="8" id="KW-1185">Reference proteome</keyword>
<dbReference type="PANTHER" id="PTHR43853:SF3">
    <property type="entry name" value="ACETYL-COA C-ACETYLTRANSFERASE YHFS-RELATED"/>
    <property type="match status" value="1"/>
</dbReference>
<dbReference type="EMBL" id="CP020772">
    <property type="protein sequence ID" value="ARI77359.1"/>
    <property type="molecule type" value="Genomic_DNA"/>
</dbReference>
<dbReference type="Pfam" id="PF02803">
    <property type="entry name" value="Thiolase_C"/>
    <property type="match status" value="1"/>
</dbReference>
<evidence type="ECO:0000259" key="6">
    <source>
        <dbReference type="Pfam" id="PF02803"/>
    </source>
</evidence>
<accession>A0A1W5ZVR7</accession>
<dbReference type="AlphaFoldDB" id="A0A1W5ZVR7"/>
<dbReference type="PANTHER" id="PTHR43853">
    <property type="entry name" value="3-KETOACYL-COA THIOLASE, PEROXISOMAL"/>
    <property type="match status" value="1"/>
</dbReference>
<dbReference type="InterPro" id="IPR016039">
    <property type="entry name" value="Thiolase-like"/>
</dbReference>
<dbReference type="Pfam" id="PF00108">
    <property type="entry name" value="Thiolase_N"/>
    <property type="match status" value="1"/>
</dbReference>
<dbReference type="Proteomes" id="UP000192527">
    <property type="component" value="Chromosome"/>
</dbReference>
<sequence>MSEPVIITARRTAIGKVGGMFSHVPSEQLVSPLIQNILEETSLNPSEVDDVILGNATGPGGNLARLCALEADLPFSVPGVTIDRQCGSGLEAIQMAARFVQAGAGEVYLAGGVESSSTAPWKIEKPANLYHPAGPSIYTKARFSPGKIGDPGMGEAAENVAERYGISRKDQDEYAFYSHQKATEAIENGRFKEEIVPVQGIVQDECVRWNTSVEKLAELSPVFKEQGTVTAGNACPINDGAALVLIMSKEKANALDVEPGLTFRDSVCCGVDPHYLGIGPIPAVTRLLGKQDLKVDDIDAVEFNEAFASQVLASIRNLSIPAEKVNRGGGAIALGHPYGASGAILVSRLFHEMKSGDLKRGLATLGIGGGMGLAALFESG</sequence>
<dbReference type="GO" id="GO:0003988">
    <property type="term" value="F:acetyl-CoA C-acyltransferase activity"/>
    <property type="evidence" value="ECO:0007669"/>
    <property type="project" value="UniProtKB-ARBA"/>
</dbReference>
<dbReference type="GO" id="GO:0005737">
    <property type="term" value="C:cytoplasm"/>
    <property type="evidence" value="ECO:0007669"/>
    <property type="project" value="UniProtKB-ARBA"/>
</dbReference>
<feature type="domain" description="Thiolase C-terminal" evidence="6">
    <location>
        <begin position="264"/>
        <end position="378"/>
    </location>
</feature>
<name>A0A1W5ZVR7_9BACI</name>
<evidence type="ECO:0000256" key="1">
    <source>
        <dbReference type="ARBA" id="ARBA00010982"/>
    </source>
</evidence>
<keyword evidence="2 4" id="KW-0808">Transferase</keyword>
<dbReference type="PROSITE" id="PS00737">
    <property type="entry name" value="THIOLASE_2"/>
    <property type="match status" value="1"/>
</dbReference>
<dbReference type="InterPro" id="IPR002155">
    <property type="entry name" value="Thiolase"/>
</dbReference>
<dbReference type="KEGG" id="hmn:HM131_11125"/>
<evidence type="ECO:0000256" key="4">
    <source>
        <dbReference type="RuleBase" id="RU003557"/>
    </source>
</evidence>
<evidence type="ECO:0000313" key="8">
    <source>
        <dbReference type="Proteomes" id="UP000192527"/>
    </source>
</evidence>
<dbReference type="NCBIfam" id="TIGR01930">
    <property type="entry name" value="AcCoA-C-Actrans"/>
    <property type="match status" value="1"/>
</dbReference>
<protein>
    <submittedName>
        <fullName evidence="7">Acetyl-CoA acetyltransferase</fullName>
    </submittedName>
</protein>
<dbReference type="SUPFAM" id="SSF53901">
    <property type="entry name" value="Thiolase-like"/>
    <property type="match status" value="2"/>
</dbReference>
<dbReference type="OrthoDB" id="9764892at2"/>
<evidence type="ECO:0000256" key="3">
    <source>
        <dbReference type="ARBA" id="ARBA00023315"/>
    </source>
</evidence>
<dbReference type="InterPro" id="IPR050215">
    <property type="entry name" value="Thiolase-like_sf_Thiolase"/>
</dbReference>
<reference evidence="7 8" key="1">
    <citation type="submission" date="2017-04" db="EMBL/GenBank/DDBJ databases">
        <title>The whole genome sequencing and assembly of Halobacillus mangrovi strain.</title>
        <authorList>
            <person name="Lee S.-J."/>
            <person name="Park M.-K."/>
            <person name="Kim J.-Y."/>
            <person name="Lee Y.-J."/>
            <person name="Yi H."/>
            <person name="Bahn Y.-S."/>
            <person name="Kim J.F."/>
            <person name="Lee D.-W."/>
        </authorList>
    </citation>
    <scope>NUCLEOTIDE SEQUENCE [LARGE SCALE GENOMIC DNA]</scope>
    <source>
        <strain evidence="7 8">KTB 131</strain>
    </source>
</reference>